<proteinExistence type="predicted"/>
<dbReference type="KEGG" id="hja:BST95_14815"/>
<dbReference type="InterPro" id="IPR023389">
    <property type="entry name" value="DOPA-like_sf"/>
</dbReference>
<dbReference type="AlphaFoldDB" id="A0AAP8SPF7"/>
<dbReference type="Proteomes" id="UP000235162">
    <property type="component" value="Unassembled WGS sequence"/>
</dbReference>
<reference evidence="1 2" key="1">
    <citation type="submission" date="2018-01" db="EMBL/GenBank/DDBJ databases">
        <title>The draft genome sequence of Halioglobus japonicus S1-36.</title>
        <authorList>
            <person name="Du Z.-J."/>
            <person name="Shi M.-J."/>
        </authorList>
    </citation>
    <scope>NUCLEOTIDE SEQUENCE [LARGE SCALE GENOMIC DNA]</scope>
    <source>
        <strain evidence="1 2">S1-36</strain>
    </source>
</reference>
<gene>
    <name evidence="1" type="ORF">C0029_03370</name>
</gene>
<comment type="caution">
    <text evidence="1">The sequence shown here is derived from an EMBL/GenBank/DDBJ whole genome shotgun (WGS) entry which is preliminary data.</text>
</comment>
<protein>
    <submittedName>
        <fullName evidence="1">4,5-dioxygenase</fullName>
    </submittedName>
</protein>
<organism evidence="1 2">
    <name type="scientific">Halioglobus japonicus</name>
    <dbReference type="NCBI Taxonomy" id="930805"/>
    <lineage>
        <taxon>Bacteria</taxon>
        <taxon>Pseudomonadati</taxon>
        <taxon>Pseudomonadota</taxon>
        <taxon>Gammaproteobacteria</taxon>
        <taxon>Cellvibrionales</taxon>
        <taxon>Halieaceae</taxon>
        <taxon>Halioglobus</taxon>
    </lineage>
</organism>
<sequence>MTTPQRPVNSHTAYHGHIYFDEQSKALARRLCDASASEFGLKVGRFHEKLVGPHACWSCQVTLGTRDFDRYIAWLEKNRQQLTVFIHPLTGDDVRDHTEFAYWLGDEVALNLDIFKAQ</sequence>
<name>A0AAP8SPF7_9GAMM</name>
<dbReference type="Gene3D" id="3.30.70.1240">
    <property type="entry name" value="DOPA-like domains"/>
    <property type="match status" value="1"/>
</dbReference>
<dbReference type="InterPro" id="IPR014980">
    <property type="entry name" value="DOPA_dioxygen"/>
</dbReference>
<keyword evidence="2" id="KW-1185">Reference proteome</keyword>
<dbReference type="RefSeq" id="WP_084200330.1">
    <property type="nucleotide sequence ID" value="NZ_BMYL01000001.1"/>
</dbReference>
<evidence type="ECO:0000313" key="1">
    <source>
        <dbReference type="EMBL" id="PLW87632.1"/>
    </source>
</evidence>
<dbReference type="SUPFAM" id="SSF143410">
    <property type="entry name" value="DOPA-like"/>
    <property type="match status" value="1"/>
</dbReference>
<dbReference type="PANTHER" id="PTHR36423">
    <property type="entry name" value="AFR070WP"/>
    <property type="match status" value="1"/>
</dbReference>
<dbReference type="PIRSF" id="PIRSF028139">
    <property type="entry name" value="DOPA-diox_rel_Mll2280"/>
    <property type="match status" value="1"/>
</dbReference>
<dbReference type="Pfam" id="PF08883">
    <property type="entry name" value="DOPA_dioxygen"/>
    <property type="match status" value="1"/>
</dbReference>
<dbReference type="PANTHER" id="PTHR36423:SF2">
    <property type="entry name" value="AFR070WP"/>
    <property type="match status" value="1"/>
</dbReference>
<dbReference type="EMBL" id="PKUR01000001">
    <property type="protein sequence ID" value="PLW87632.1"/>
    <property type="molecule type" value="Genomic_DNA"/>
</dbReference>
<accession>A0AAP8SPF7</accession>
<evidence type="ECO:0000313" key="2">
    <source>
        <dbReference type="Proteomes" id="UP000235162"/>
    </source>
</evidence>